<dbReference type="Proteomes" id="UP000609879">
    <property type="component" value="Unassembled WGS sequence"/>
</dbReference>
<dbReference type="InterPro" id="IPR001466">
    <property type="entry name" value="Beta-lactam-related"/>
</dbReference>
<reference evidence="4 5" key="1">
    <citation type="submission" date="2021-01" db="EMBL/GenBank/DDBJ databases">
        <title>Whole genome shotgun sequence of Actinoplanes deccanensis NBRC 13994.</title>
        <authorList>
            <person name="Komaki H."/>
            <person name="Tamura T."/>
        </authorList>
    </citation>
    <scope>NUCLEOTIDE SEQUENCE [LARGE SCALE GENOMIC DNA]</scope>
    <source>
        <strain evidence="4 5">NBRC 13994</strain>
    </source>
</reference>
<feature type="chain" id="PRO_5045511896" evidence="2">
    <location>
        <begin position="24"/>
        <end position="578"/>
    </location>
</feature>
<evidence type="ECO:0000313" key="5">
    <source>
        <dbReference type="Proteomes" id="UP000609879"/>
    </source>
</evidence>
<dbReference type="RefSeq" id="WP_203760170.1">
    <property type="nucleotide sequence ID" value="NZ_BAAABO010000025.1"/>
</dbReference>
<comment type="caution">
    <text evidence="4">The sequence shown here is derived from an EMBL/GenBank/DDBJ whole genome shotgun (WGS) entry which is preliminary data.</text>
</comment>
<feature type="domain" description="Beta-lactamase-related" evidence="3">
    <location>
        <begin position="82"/>
        <end position="421"/>
    </location>
</feature>
<dbReference type="InterPro" id="IPR012338">
    <property type="entry name" value="Beta-lactam/transpept-like"/>
</dbReference>
<keyword evidence="2" id="KW-0732">Signal</keyword>
<dbReference type="PANTHER" id="PTHR43283">
    <property type="entry name" value="BETA-LACTAMASE-RELATED"/>
    <property type="match status" value="1"/>
</dbReference>
<dbReference type="PANTHER" id="PTHR43283:SF11">
    <property type="entry name" value="BETA-LACTAMASE-RELATED DOMAIN-CONTAINING PROTEIN"/>
    <property type="match status" value="1"/>
</dbReference>
<evidence type="ECO:0000259" key="3">
    <source>
        <dbReference type="Pfam" id="PF00144"/>
    </source>
</evidence>
<evidence type="ECO:0000313" key="4">
    <source>
        <dbReference type="EMBL" id="GID72208.1"/>
    </source>
</evidence>
<gene>
    <name evidence="4" type="primary">ampC_1</name>
    <name evidence="4" type="ORF">Ade02nite_08490</name>
</gene>
<keyword evidence="1 4" id="KW-0378">Hydrolase</keyword>
<proteinExistence type="predicted"/>
<organism evidence="4 5">
    <name type="scientific">Paractinoplanes deccanensis</name>
    <dbReference type="NCBI Taxonomy" id="113561"/>
    <lineage>
        <taxon>Bacteria</taxon>
        <taxon>Bacillati</taxon>
        <taxon>Actinomycetota</taxon>
        <taxon>Actinomycetes</taxon>
        <taxon>Micromonosporales</taxon>
        <taxon>Micromonosporaceae</taxon>
        <taxon>Paractinoplanes</taxon>
    </lineage>
</organism>
<dbReference type="Gene3D" id="3.40.710.10">
    <property type="entry name" value="DD-peptidase/beta-lactamase superfamily"/>
    <property type="match status" value="1"/>
</dbReference>
<evidence type="ECO:0000256" key="1">
    <source>
        <dbReference type="ARBA" id="ARBA00022801"/>
    </source>
</evidence>
<feature type="signal peptide" evidence="2">
    <location>
        <begin position="1"/>
        <end position="23"/>
    </location>
</feature>
<dbReference type="InterPro" id="IPR050789">
    <property type="entry name" value="Diverse_Enzym_Activities"/>
</dbReference>
<dbReference type="EMBL" id="BOMI01000013">
    <property type="protein sequence ID" value="GID72208.1"/>
    <property type="molecule type" value="Genomic_DNA"/>
</dbReference>
<dbReference type="Pfam" id="PF00144">
    <property type="entry name" value="Beta-lactamase"/>
    <property type="match status" value="1"/>
</dbReference>
<keyword evidence="5" id="KW-1185">Reference proteome</keyword>
<evidence type="ECO:0000256" key="2">
    <source>
        <dbReference type="SAM" id="SignalP"/>
    </source>
</evidence>
<accession>A0ABQ3XWS6</accession>
<sequence length="578" mass="61795">MRLLVLLPLCLAAGLTVGAPATAAPAQGPVVTPADIHFRHDVLRAGTARQAGLLPGPVAALPAVAESYLRPTPDHPDHPTYAGATVLAARHGVVVSRFAVGDAVRYTAGPAGIAELPPGERVPARTDTLWDLASISKLFTTIVVLQQAEAGRVSLDAPVATYVPEFAAGGKQDVTIRHLLTHTSGLPAFLPFYSRYPTPEERFAAALATPVTAGSVPGRQYVYSDIGLIALGVLIERVTGKPLATAVRDGVTGPLRMRDTGYRPGPELRQRTAATEYQPYVNRGLVWGEVHDENAWSLGGVAGHAGVFSTAGDLAVLCQTLLDGGSYRGRRILSEAMVRQALVNYNADLLPQYPESARGLGFELAKHWYMDGMTSPVTFGHTGFTGTSIVIDPLDQSFLVLLSNRVHPDRAWGGNNVARRALARAFADARPIVGGDWRTQLRDNAVMTLTAPLRRPAGDRARASFLLWYDTEPRADTAAVEWSADGVTWTLVPLTLHDRRDTLTSDGTLTGFGGRHWWQVTADVPAGTTALRFTYRTDANSQGRGVLLGRIRVAEPGATLVDGTTPFAADGWNPLPNT</sequence>
<protein>
    <submittedName>
        <fullName evidence="4">Serine hydrolase</fullName>
    </submittedName>
</protein>
<dbReference type="SUPFAM" id="SSF56601">
    <property type="entry name" value="beta-lactamase/transpeptidase-like"/>
    <property type="match status" value="1"/>
</dbReference>
<name>A0ABQ3XWS6_9ACTN</name>
<dbReference type="GO" id="GO:0016787">
    <property type="term" value="F:hydrolase activity"/>
    <property type="evidence" value="ECO:0007669"/>
    <property type="project" value="UniProtKB-KW"/>
</dbReference>